<protein>
    <submittedName>
        <fullName evidence="1">Uncharacterized protein</fullName>
    </submittedName>
</protein>
<name>A0ABV7N3P8_9STAP</name>
<comment type="caution">
    <text evidence="1">The sequence shown here is derived from an EMBL/GenBank/DDBJ whole genome shotgun (WGS) entry which is preliminary data.</text>
</comment>
<organism evidence="1 2">
    <name type="scientific">Salinicoccus sesuvii</name>
    <dbReference type="NCBI Taxonomy" id="868281"/>
    <lineage>
        <taxon>Bacteria</taxon>
        <taxon>Bacillati</taxon>
        <taxon>Bacillota</taxon>
        <taxon>Bacilli</taxon>
        <taxon>Bacillales</taxon>
        <taxon>Staphylococcaceae</taxon>
        <taxon>Salinicoccus</taxon>
    </lineage>
</organism>
<gene>
    <name evidence="1" type="ORF">ACFOEO_06580</name>
</gene>
<accession>A0ABV7N3P8</accession>
<evidence type="ECO:0000313" key="1">
    <source>
        <dbReference type="EMBL" id="MFC3388230.1"/>
    </source>
</evidence>
<dbReference type="Proteomes" id="UP001595637">
    <property type="component" value="Unassembled WGS sequence"/>
</dbReference>
<evidence type="ECO:0000313" key="2">
    <source>
        <dbReference type="Proteomes" id="UP001595637"/>
    </source>
</evidence>
<proteinExistence type="predicted"/>
<sequence length="139" mass="15966">MTEYMYLKSDKPMVTGAIGDRGLHVAKISWYRTEASMESFYFETTTVGKSATYEVDSYAYKLPEANSKKVNGKEKKAVSILYDYIVAHFAENAARFLNITFVLNGYENGSMKKIRRIQIGQLRKEDLYYSEATVLEIVR</sequence>
<reference evidence="2" key="1">
    <citation type="journal article" date="2019" name="Int. J. Syst. Evol. Microbiol.">
        <title>The Global Catalogue of Microorganisms (GCM) 10K type strain sequencing project: providing services to taxonomists for standard genome sequencing and annotation.</title>
        <authorList>
            <consortium name="The Broad Institute Genomics Platform"/>
            <consortium name="The Broad Institute Genome Sequencing Center for Infectious Disease"/>
            <person name="Wu L."/>
            <person name="Ma J."/>
        </authorList>
    </citation>
    <scope>NUCLEOTIDE SEQUENCE [LARGE SCALE GENOMIC DNA]</scope>
    <source>
        <strain evidence="2">CCM 7756</strain>
    </source>
</reference>
<keyword evidence="2" id="KW-1185">Reference proteome</keyword>
<dbReference type="RefSeq" id="WP_380653382.1">
    <property type="nucleotide sequence ID" value="NZ_JBHRVQ010000001.1"/>
</dbReference>
<dbReference type="EMBL" id="JBHRVQ010000001">
    <property type="protein sequence ID" value="MFC3388230.1"/>
    <property type="molecule type" value="Genomic_DNA"/>
</dbReference>